<evidence type="ECO:0000256" key="3">
    <source>
        <dbReference type="ARBA" id="ARBA00022705"/>
    </source>
</evidence>
<dbReference type="Gene3D" id="2.40.50.140">
    <property type="entry name" value="Nucleic acid-binding proteins"/>
    <property type="match status" value="1"/>
</dbReference>
<evidence type="ECO:0000259" key="8">
    <source>
        <dbReference type="Pfam" id="PF14743"/>
    </source>
</evidence>
<dbReference type="InterPro" id="IPR050326">
    <property type="entry name" value="NAD_dep_DNA_ligaseB"/>
</dbReference>
<dbReference type="Pfam" id="PF14743">
    <property type="entry name" value="DNA_ligase_OB_2"/>
    <property type="match status" value="1"/>
</dbReference>
<dbReference type="VEuPathDB" id="TriTrypDB:BSAL_42315"/>
<dbReference type="Pfam" id="PF14311">
    <property type="entry name" value="DUF4379"/>
    <property type="match status" value="1"/>
</dbReference>
<name>A0A0S4KIC5_BODSA</name>
<evidence type="ECO:0000256" key="4">
    <source>
        <dbReference type="ARBA" id="ARBA00022763"/>
    </source>
</evidence>
<dbReference type="SUPFAM" id="SSF50249">
    <property type="entry name" value="Nucleic acid-binding proteins"/>
    <property type="match status" value="1"/>
</dbReference>
<accession>A0A0S4KIC5</accession>
<evidence type="ECO:0000256" key="5">
    <source>
        <dbReference type="ARBA" id="ARBA00023204"/>
    </source>
</evidence>
<sequence>MLSPTSLAMRAATMLTSPPRSAIHYAAKSTSLTKQSASLVKEFGSDFSGDVGRALVYDTPQRRIRNIARGLVSVANPILQDGNNETKDSPRPKRWSLVARTAMKKRPSLAQFHPGIAGGWITSSHRLANVHSEPPTSKRNVWWRCAHCDSTFQRKVVDHVECGGECPSCQEVPAVDQQYTPLPAGMRFRKLTKGRGLWSQHSTRVRKSVVDFQSADDTKGKSPSSKTVPQLHRRNLQPMLAHLWQKYRHIIAPEEQLTVSPKLDGVRCIAAWEPKGERVVLLSRHGTIIESCPHINAALQPTFSKDPMLVLDGELYHHTAFESFEELSGLVRRTTRVGGGLSKLTRAEEAKLQAMEFHIFDVMESGSTSKSRTSADSVSIGDLPFLARLQHLRSLFGTATSATFSRFQEPELGSKGQLAPPKCIKLVPAISCDIEHVDRYLKSFTNKGYEGVMVRRVSEPYAKGKRSSHLLKYKTMLDDEYRIHGVVEGQGKWKHAIAAFTCRTKSGRTFHASPAVTEARRRSLWAERSHLIGKMLTVQYQEMTERGVPRFPVGKAVRGSFKNKSDWL</sequence>
<gene>
    <name evidence="9" type="ORF">BSAL_42315</name>
</gene>
<keyword evidence="5" id="KW-0234">DNA repair</keyword>
<dbReference type="GO" id="GO:0006281">
    <property type="term" value="P:DNA repair"/>
    <property type="evidence" value="ECO:0007669"/>
    <property type="project" value="UniProtKB-KW"/>
</dbReference>
<evidence type="ECO:0000256" key="1">
    <source>
        <dbReference type="ARBA" id="ARBA00001968"/>
    </source>
</evidence>
<dbReference type="OrthoDB" id="411785at2759"/>
<dbReference type="CDD" id="cd07896">
    <property type="entry name" value="Adenylation_kDNA_ligase_like"/>
    <property type="match status" value="1"/>
</dbReference>
<dbReference type="GO" id="GO:0006310">
    <property type="term" value="P:DNA recombination"/>
    <property type="evidence" value="ECO:0007669"/>
    <property type="project" value="InterPro"/>
</dbReference>
<feature type="domain" description="DNA ligase OB-like" evidence="8">
    <location>
        <begin position="488"/>
        <end position="558"/>
    </location>
</feature>
<evidence type="ECO:0000259" key="7">
    <source>
        <dbReference type="Pfam" id="PF14311"/>
    </source>
</evidence>
<dbReference type="PANTHER" id="PTHR47810:SF1">
    <property type="entry name" value="DNA LIGASE B"/>
    <property type="match status" value="1"/>
</dbReference>
<dbReference type="Pfam" id="PF01068">
    <property type="entry name" value="DNA_ligase_A_M"/>
    <property type="match status" value="1"/>
</dbReference>
<organism evidence="9 10">
    <name type="scientific">Bodo saltans</name>
    <name type="common">Flagellated protozoan</name>
    <dbReference type="NCBI Taxonomy" id="75058"/>
    <lineage>
        <taxon>Eukaryota</taxon>
        <taxon>Discoba</taxon>
        <taxon>Euglenozoa</taxon>
        <taxon>Kinetoplastea</taxon>
        <taxon>Metakinetoplastina</taxon>
        <taxon>Eubodonida</taxon>
        <taxon>Bodonidae</taxon>
        <taxon>Bodo</taxon>
    </lineage>
</organism>
<dbReference type="SUPFAM" id="SSF56091">
    <property type="entry name" value="DNA ligase/mRNA capping enzyme, catalytic domain"/>
    <property type="match status" value="1"/>
</dbReference>
<feature type="domain" description="ATP-dependent DNA ligase family profile" evidence="6">
    <location>
        <begin position="238"/>
        <end position="474"/>
    </location>
</feature>
<dbReference type="PANTHER" id="PTHR47810">
    <property type="entry name" value="DNA LIGASE"/>
    <property type="match status" value="1"/>
</dbReference>
<keyword evidence="2 9" id="KW-0436">Ligase</keyword>
<dbReference type="Proteomes" id="UP000051952">
    <property type="component" value="Unassembled WGS sequence"/>
</dbReference>
<proteinExistence type="predicted"/>
<keyword evidence="10" id="KW-1185">Reference proteome</keyword>
<dbReference type="Gene3D" id="3.30.470.30">
    <property type="entry name" value="DNA ligase/mRNA capping enzyme"/>
    <property type="match status" value="1"/>
</dbReference>
<protein>
    <submittedName>
        <fullName evidence="9">DNA ligase, putative</fullName>
    </submittedName>
</protein>
<evidence type="ECO:0000313" key="9">
    <source>
        <dbReference type="EMBL" id="CUI15426.1"/>
    </source>
</evidence>
<dbReference type="CDD" id="cd08041">
    <property type="entry name" value="OBF_kDNA_ligase_like"/>
    <property type="match status" value="1"/>
</dbReference>
<dbReference type="GO" id="GO:0003910">
    <property type="term" value="F:DNA ligase (ATP) activity"/>
    <property type="evidence" value="ECO:0007669"/>
    <property type="project" value="InterPro"/>
</dbReference>
<reference evidence="10" key="1">
    <citation type="submission" date="2015-09" db="EMBL/GenBank/DDBJ databases">
        <authorList>
            <consortium name="Pathogen Informatics"/>
        </authorList>
    </citation>
    <scope>NUCLEOTIDE SEQUENCE [LARGE SCALE GENOMIC DNA]</scope>
    <source>
        <strain evidence="10">Lake Konstanz</strain>
    </source>
</reference>
<evidence type="ECO:0000259" key="6">
    <source>
        <dbReference type="Pfam" id="PF01068"/>
    </source>
</evidence>
<dbReference type="InterPro" id="IPR012340">
    <property type="entry name" value="NA-bd_OB-fold"/>
</dbReference>
<evidence type="ECO:0000313" key="10">
    <source>
        <dbReference type="Proteomes" id="UP000051952"/>
    </source>
</evidence>
<dbReference type="GO" id="GO:0005524">
    <property type="term" value="F:ATP binding"/>
    <property type="evidence" value="ECO:0007669"/>
    <property type="project" value="InterPro"/>
</dbReference>
<dbReference type="InterPro" id="IPR025487">
    <property type="entry name" value="DUF4379"/>
</dbReference>
<dbReference type="InterPro" id="IPR029319">
    <property type="entry name" value="DNA_ligase_OB"/>
</dbReference>
<dbReference type="EMBL" id="CYKH01002148">
    <property type="protein sequence ID" value="CUI15426.1"/>
    <property type="molecule type" value="Genomic_DNA"/>
</dbReference>
<dbReference type="AlphaFoldDB" id="A0A0S4KIC5"/>
<keyword evidence="4" id="KW-0227">DNA damage</keyword>
<keyword evidence="3" id="KW-0235">DNA replication</keyword>
<evidence type="ECO:0000256" key="2">
    <source>
        <dbReference type="ARBA" id="ARBA00022598"/>
    </source>
</evidence>
<feature type="domain" description="Treble clef zinc finger" evidence="7">
    <location>
        <begin position="129"/>
        <end position="170"/>
    </location>
</feature>
<dbReference type="GO" id="GO:0006260">
    <property type="term" value="P:DNA replication"/>
    <property type="evidence" value="ECO:0007669"/>
    <property type="project" value="UniProtKB-KW"/>
</dbReference>
<comment type="cofactor">
    <cofactor evidence="1">
        <name>a divalent metal cation</name>
        <dbReference type="ChEBI" id="CHEBI:60240"/>
    </cofactor>
</comment>
<dbReference type="InterPro" id="IPR012310">
    <property type="entry name" value="DNA_ligase_ATP-dep_cent"/>
</dbReference>